<evidence type="ECO:0000256" key="3">
    <source>
        <dbReference type="ARBA" id="ARBA00022701"/>
    </source>
</evidence>
<dbReference type="PROSITE" id="PS00411">
    <property type="entry name" value="KINESIN_MOTOR_1"/>
    <property type="match status" value="1"/>
</dbReference>
<evidence type="ECO:0000256" key="8">
    <source>
        <dbReference type="ARBA" id="ARBA00034704"/>
    </source>
</evidence>
<dbReference type="Gene3D" id="3.40.850.10">
    <property type="entry name" value="Kinesin motor domain"/>
    <property type="match status" value="1"/>
</dbReference>
<evidence type="ECO:0000256" key="12">
    <source>
        <dbReference type="SAM" id="Coils"/>
    </source>
</evidence>
<keyword evidence="5 11" id="KW-0067">ATP-binding</keyword>
<dbReference type="InterPro" id="IPR019821">
    <property type="entry name" value="Kinesin_motor_CS"/>
</dbReference>
<comment type="similarity">
    <text evidence="8">Belongs to the TRAFAC class myosin-kinesin ATPase superfamily. Kinesin family. KIN-5/BimC subfamily.</text>
</comment>
<dbReference type="PROSITE" id="PS50067">
    <property type="entry name" value="KINESIN_MOTOR_2"/>
    <property type="match status" value="1"/>
</dbReference>
<evidence type="ECO:0000256" key="9">
    <source>
        <dbReference type="ARBA" id="ARBA00046159"/>
    </source>
</evidence>
<dbReference type="GO" id="GO:0072686">
    <property type="term" value="C:mitotic spindle"/>
    <property type="evidence" value="ECO:0007669"/>
    <property type="project" value="TreeGrafter"/>
</dbReference>
<feature type="compositionally biased region" description="Basic and acidic residues" evidence="13">
    <location>
        <begin position="26"/>
        <end position="36"/>
    </location>
</feature>
<dbReference type="GO" id="GO:0005876">
    <property type="term" value="C:spindle microtubule"/>
    <property type="evidence" value="ECO:0007669"/>
    <property type="project" value="TreeGrafter"/>
</dbReference>
<keyword evidence="7" id="KW-0206">Cytoskeleton</keyword>
<dbReference type="InterPro" id="IPR001752">
    <property type="entry name" value="Kinesin_motor_dom"/>
</dbReference>
<evidence type="ECO:0000256" key="10">
    <source>
        <dbReference type="PROSITE-ProRule" id="PRU00042"/>
    </source>
</evidence>
<keyword evidence="4 11" id="KW-0547">Nucleotide-binding</keyword>
<dbReference type="PANTHER" id="PTHR47970">
    <property type="entry name" value="KINESIN-LIKE PROTEIN KIF11"/>
    <property type="match status" value="1"/>
</dbReference>
<dbReference type="InterPro" id="IPR036236">
    <property type="entry name" value="Znf_C2H2_sf"/>
</dbReference>
<dbReference type="SMART" id="SM00129">
    <property type="entry name" value="KISc"/>
    <property type="match status" value="1"/>
</dbReference>
<dbReference type="PROSITE" id="PS00028">
    <property type="entry name" value="ZINC_FINGER_C2H2_1"/>
    <property type="match status" value="2"/>
</dbReference>
<evidence type="ECO:0000256" key="5">
    <source>
        <dbReference type="ARBA" id="ARBA00022840"/>
    </source>
</evidence>
<comment type="caution">
    <text evidence="16">The sequence shown here is derived from an EMBL/GenBank/DDBJ whole genome shotgun (WGS) entry which is preliminary data.</text>
</comment>
<evidence type="ECO:0000313" key="16">
    <source>
        <dbReference type="EMBL" id="KAF7818539.1"/>
    </source>
</evidence>
<dbReference type="Gene3D" id="3.30.160.60">
    <property type="entry name" value="Classic Zinc Finger"/>
    <property type="match status" value="1"/>
</dbReference>
<keyword evidence="3" id="KW-0493">Microtubule</keyword>
<dbReference type="PRINTS" id="PR00380">
    <property type="entry name" value="KINESINHEAVY"/>
</dbReference>
<dbReference type="SUPFAM" id="SSF57667">
    <property type="entry name" value="beta-beta-alpha zinc fingers"/>
    <property type="match status" value="1"/>
</dbReference>
<keyword evidence="12" id="KW-0175">Coiled coil</keyword>
<evidence type="ECO:0000256" key="13">
    <source>
        <dbReference type="SAM" id="MobiDB-lite"/>
    </source>
</evidence>
<feature type="region of interest" description="Disordered" evidence="13">
    <location>
        <begin position="1"/>
        <end position="46"/>
    </location>
</feature>
<dbReference type="InterPro" id="IPR047149">
    <property type="entry name" value="KIF11-like"/>
</dbReference>
<feature type="region of interest" description="Disordered" evidence="13">
    <location>
        <begin position="1112"/>
        <end position="1145"/>
    </location>
</feature>
<dbReference type="GO" id="GO:0090307">
    <property type="term" value="P:mitotic spindle assembly"/>
    <property type="evidence" value="ECO:0007669"/>
    <property type="project" value="TreeGrafter"/>
</dbReference>
<comment type="function">
    <text evidence="9">Responsible for microtubule translocation. May be important for the organization of phragmoplast-specific arrays of microtubules. Plays an essential role in stabilizing the mitotic spindle. Required during mitotic cytokinesis.</text>
</comment>
<evidence type="ECO:0000256" key="7">
    <source>
        <dbReference type="ARBA" id="ARBA00023212"/>
    </source>
</evidence>
<dbReference type="GO" id="GO:0007018">
    <property type="term" value="P:microtubule-based movement"/>
    <property type="evidence" value="ECO:0007669"/>
    <property type="project" value="InterPro"/>
</dbReference>
<dbReference type="Proteomes" id="UP000634136">
    <property type="component" value="Unassembled WGS sequence"/>
</dbReference>
<dbReference type="Pfam" id="PF00225">
    <property type="entry name" value="Kinesin"/>
    <property type="match status" value="1"/>
</dbReference>
<feature type="coiled-coil region" evidence="12">
    <location>
        <begin position="407"/>
        <end position="545"/>
    </location>
</feature>
<dbReference type="GO" id="GO:0005524">
    <property type="term" value="F:ATP binding"/>
    <property type="evidence" value="ECO:0007669"/>
    <property type="project" value="UniProtKB-UniRule"/>
</dbReference>
<dbReference type="InterPro" id="IPR036961">
    <property type="entry name" value="Kinesin_motor_dom_sf"/>
</dbReference>
<dbReference type="PROSITE" id="PS50157">
    <property type="entry name" value="ZINC_FINGER_C2H2_2"/>
    <property type="match status" value="2"/>
</dbReference>
<dbReference type="GO" id="GO:0008017">
    <property type="term" value="F:microtubule binding"/>
    <property type="evidence" value="ECO:0007669"/>
    <property type="project" value="InterPro"/>
</dbReference>
<evidence type="ECO:0000256" key="11">
    <source>
        <dbReference type="PROSITE-ProRule" id="PRU00283"/>
    </source>
</evidence>
<dbReference type="EMBL" id="JAAIUW010000008">
    <property type="protein sequence ID" value="KAF7818539.1"/>
    <property type="molecule type" value="Genomic_DNA"/>
</dbReference>
<dbReference type="FunFam" id="3.40.850.10:FF:000019">
    <property type="entry name" value="Kinesin-like protein KIN-5D"/>
    <property type="match status" value="1"/>
</dbReference>
<evidence type="ECO:0000313" key="17">
    <source>
        <dbReference type="Proteomes" id="UP000634136"/>
    </source>
</evidence>
<dbReference type="GO" id="GO:0008270">
    <property type="term" value="F:zinc ion binding"/>
    <property type="evidence" value="ECO:0007669"/>
    <property type="project" value="UniProtKB-KW"/>
</dbReference>
<dbReference type="CDD" id="cd01364">
    <property type="entry name" value="KISc_BimC_Eg5"/>
    <property type="match status" value="1"/>
</dbReference>
<evidence type="ECO:0000256" key="1">
    <source>
        <dbReference type="ARBA" id="ARBA00004186"/>
    </source>
</evidence>
<dbReference type="OrthoDB" id="3176171at2759"/>
<comment type="subcellular location">
    <subcellularLocation>
        <location evidence="1">Cytoplasm</location>
        <location evidence="1">Cytoskeleton</location>
        <location evidence="1">Spindle</location>
    </subcellularLocation>
</comment>
<dbReference type="InterPro" id="IPR047241">
    <property type="entry name" value="KIF11-like_kin_motor_dom"/>
</dbReference>
<keyword evidence="6 11" id="KW-0505">Motor protein</keyword>
<evidence type="ECO:0000259" key="15">
    <source>
        <dbReference type="PROSITE" id="PS50157"/>
    </source>
</evidence>
<evidence type="ECO:0000259" key="14">
    <source>
        <dbReference type="PROSITE" id="PS50067"/>
    </source>
</evidence>
<dbReference type="GO" id="GO:0051231">
    <property type="term" value="P:spindle elongation"/>
    <property type="evidence" value="ECO:0007669"/>
    <property type="project" value="TreeGrafter"/>
</dbReference>
<sequence length="1233" mass="138783">MSVTPDQSKKVGLGMTASPSPFLTPRPERRRTDSRGPDFNSNRLDKDKETNVQVLLRCRPLSEDEQKLNVPNVVSCNEHKREVTVASKQVDRIFAFDKVFGPKAQQRAIYDQAIAPIVNEVLDGYNCTIFAYGQTGTGKTYTMEGGMRNKGGDLPAEAGVIPRAVRQIFDMLEAQNADYSMKVTFLELYNEDITDLLAPEDNSSSRSVEEKQKKPLSLMEDGKGCVVVRGLEEESVYGVNEIYALLERGASKRRTAETLLNKRSSRSHSVLTITIYVKEAVIGGEELIKCGKLNLVDLAGSENILRSGAREGRAREAGEINKSLLTLGRVINALVEHSPHIPYRDSKLTRILRDSLGGKTKTCIIATISPSAYCLEETLSTLDYASRAKNIKNKPEANQKVSKAVLLKDLYMEIERMKEDVRAAREKNGVYVPHERFAREEAEKKARNEKIEQLESELGLSEKEVEKFRELYLTEQEQKLDLESELKDCKVNLEKTRNDLHDLQENYRLVVSTLKEKELTISKLLKSENSLIERAKELCTDLQNASDDITSLSLKLDQKDKMEEENQKIISNFGSLLNQRLEDLHKTIMGSISQQQKQLRSMEDHASSHLTSKSEAAQALESRIKKMTEIYTSGIGALKDLSNTFHVKVSSDMEQIQSKVSSQTLAAENFLATAVLEAKDVLCNIQNSLDEQKHLLAFSIQQQEEGLKQSLSSAQVISEATLNFFNDIHQHSSRVMKIIEETQNERTHQLVNFEKLFKEETAREEEQALEKIAAILAALTSKRTARVSEASRNMQDTSMKQSGRLQLEMCNIQQVSKDANKEVGEYLENVKSHYTVQMFSASDSRALMENCLMDCSKRVDYSREQWENAQSSLNNLNKNRLTEIENTVKTNINSNYALNQEFVSASSCMASDYDAGTHNLLEAVNDSLMVDHENKKEIDSISRQLLEKLHSVQEKHGESILSIQAETEKSLEQDYLVDEHTSGTPKKRMIVVPSLVSIEEMRTQITEDNNNSENNRSKWMEAAESKIPRLTPPAASPNRTPFAHIIMSSHPMLAGMKRQRENQITERDLAISLMLLSQQPHQFTKPLTKTPSSSSPQEFECKTCNRKFSSFQALGGHRASHKKPKLNSEEEEDRKSINSNNSNNKKAKMHECSICGQEFSLGQALGGHMRKHRAAMNEGFGSSINEVVAAKVPVLKRSNSTRVMCLDLNLTPLENDLKLLFGKNAPQVNLSLC</sequence>
<dbReference type="Pfam" id="PF13912">
    <property type="entry name" value="zf-C2H2_6"/>
    <property type="match status" value="2"/>
</dbReference>
<proteinExistence type="inferred from homology"/>
<feature type="binding site" evidence="11">
    <location>
        <begin position="133"/>
        <end position="140"/>
    </location>
    <ligand>
        <name>ATP</name>
        <dbReference type="ChEBI" id="CHEBI:30616"/>
    </ligand>
</feature>
<keyword evidence="10" id="KW-0862">Zinc</keyword>
<dbReference type="AlphaFoldDB" id="A0A834WIQ4"/>
<feature type="domain" description="C2H2-type" evidence="15">
    <location>
        <begin position="1150"/>
        <end position="1177"/>
    </location>
</feature>
<feature type="domain" description="Kinesin motor" evidence="14">
    <location>
        <begin position="51"/>
        <end position="391"/>
    </location>
</feature>
<accession>A0A834WIQ4</accession>
<dbReference type="GO" id="GO:0008574">
    <property type="term" value="F:plus-end-directed microtubule motor activity"/>
    <property type="evidence" value="ECO:0007669"/>
    <property type="project" value="TreeGrafter"/>
</dbReference>
<keyword evidence="10" id="KW-0863">Zinc-finger</keyword>
<evidence type="ECO:0000256" key="2">
    <source>
        <dbReference type="ARBA" id="ARBA00022490"/>
    </source>
</evidence>
<dbReference type="SMART" id="SM00355">
    <property type="entry name" value="ZnF_C2H2"/>
    <property type="match status" value="2"/>
</dbReference>
<feature type="domain" description="C2H2-type" evidence="15">
    <location>
        <begin position="1099"/>
        <end position="1126"/>
    </location>
</feature>
<dbReference type="SUPFAM" id="SSF52540">
    <property type="entry name" value="P-loop containing nucleoside triphosphate hydrolases"/>
    <property type="match status" value="1"/>
</dbReference>
<dbReference type="InterPro" id="IPR013087">
    <property type="entry name" value="Znf_C2H2_type"/>
</dbReference>
<protein>
    <submittedName>
        <fullName evidence="16">Kinesin-like protein KIN-5B</fullName>
    </submittedName>
</protein>
<reference evidence="16" key="1">
    <citation type="submission" date="2020-09" db="EMBL/GenBank/DDBJ databases">
        <title>Genome-Enabled Discovery of Anthraquinone Biosynthesis in Senna tora.</title>
        <authorList>
            <person name="Kang S.-H."/>
            <person name="Pandey R.P."/>
            <person name="Lee C.-M."/>
            <person name="Sim J.-S."/>
            <person name="Jeong J.-T."/>
            <person name="Choi B.-S."/>
            <person name="Jung M."/>
            <person name="Ginzburg D."/>
            <person name="Zhao K."/>
            <person name="Won S.Y."/>
            <person name="Oh T.-J."/>
            <person name="Yu Y."/>
            <person name="Kim N.-H."/>
            <person name="Lee O.R."/>
            <person name="Lee T.-H."/>
            <person name="Bashyal P."/>
            <person name="Kim T.-S."/>
            <person name="Lee W.-H."/>
            <person name="Kawkins C."/>
            <person name="Kim C.-K."/>
            <person name="Kim J.S."/>
            <person name="Ahn B.O."/>
            <person name="Rhee S.Y."/>
            <person name="Sohng J.K."/>
        </authorList>
    </citation>
    <scope>NUCLEOTIDE SEQUENCE</scope>
    <source>
        <tissue evidence="16">Leaf</tissue>
    </source>
</reference>
<evidence type="ECO:0000256" key="6">
    <source>
        <dbReference type="ARBA" id="ARBA00023175"/>
    </source>
</evidence>
<gene>
    <name evidence="16" type="ORF">G2W53_023994</name>
</gene>
<evidence type="ECO:0000256" key="4">
    <source>
        <dbReference type="ARBA" id="ARBA00022741"/>
    </source>
</evidence>
<keyword evidence="10" id="KW-0479">Metal-binding</keyword>
<keyword evidence="17" id="KW-1185">Reference proteome</keyword>
<organism evidence="16 17">
    <name type="scientific">Senna tora</name>
    <dbReference type="NCBI Taxonomy" id="362788"/>
    <lineage>
        <taxon>Eukaryota</taxon>
        <taxon>Viridiplantae</taxon>
        <taxon>Streptophyta</taxon>
        <taxon>Embryophyta</taxon>
        <taxon>Tracheophyta</taxon>
        <taxon>Spermatophyta</taxon>
        <taxon>Magnoliopsida</taxon>
        <taxon>eudicotyledons</taxon>
        <taxon>Gunneridae</taxon>
        <taxon>Pentapetalae</taxon>
        <taxon>rosids</taxon>
        <taxon>fabids</taxon>
        <taxon>Fabales</taxon>
        <taxon>Fabaceae</taxon>
        <taxon>Caesalpinioideae</taxon>
        <taxon>Cassia clade</taxon>
        <taxon>Senna</taxon>
    </lineage>
</organism>
<dbReference type="InterPro" id="IPR027417">
    <property type="entry name" value="P-loop_NTPase"/>
</dbReference>
<name>A0A834WIQ4_9FABA</name>
<keyword evidence="2" id="KW-0963">Cytoplasm</keyword>
<dbReference type="PANTHER" id="PTHR47970:SF32">
    <property type="entry name" value="KINESIN-LIKE PROTEIN KIN-5B"/>
    <property type="match status" value="1"/>
</dbReference>